<evidence type="ECO:0000259" key="2">
    <source>
        <dbReference type="Pfam" id="PF13638"/>
    </source>
</evidence>
<dbReference type="PANTHER" id="PTHR16161">
    <property type="entry name" value="TRANSCRIPTIONAL PROTEIN SWT1"/>
    <property type="match status" value="1"/>
</dbReference>
<feature type="compositionally biased region" description="Basic and acidic residues" evidence="1">
    <location>
        <begin position="165"/>
        <end position="207"/>
    </location>
</feature>
<dbReference type="InterPro" id="IPR029060">
    <property type="entry name" value="PIN-like_dom_sf"/>
</dbReference>
<dbReference type="GO" id="GO:0005634">
    <property type="term" value="C:nucleus"/>
    <property type="evidence" value="ECO:0007669"/>
    <property type="project" value="TreeGrafter"/>
</dbReference>
<protein>
    <recommendedName>
        <fullName evidence="2">PIN domain-containing protein</fullName>
    </recommendedName>
</protein>
<feature type="compositionally biased region" description="Low complexity" evidence="1">
    <location>
        <begin position="221"/>
        <end position="241"/>
    </location>
</feature>
<dbReference type="SUPFAM" id="SSF88723">
    <property type="entry name" value="PIN domain-like"/>
    <property type="match status" value="1"/>
</dbReference>
<proteinExistence type="predicted"/>
<keyword evidence="4" id="KW-1185">Reference proteome</keyword>
<dbReference type="OrthoDB" id="548295at2759"/>
<name>A0A1D1VAK3_RAMVA</name>
<dbReference type="Gene3D" id="3.40.50.1010">
    <property type="entry name" value="5'-nuclease"/>
    <property type="match status" value="1"/>
</dbReference>
<gene>
    <name evidence="3" type="primary">RvY_07428-1</name>
    <name evidence="3" type="synonym">RvY_07428.1</name>
    <name evidence="3" type="ORF">RvY_07428</name>
</gene>
<feature type="domain" description="PIN" evidence="2">
    <location>
        <begin position="289"/>
        <end position="417"/>
    </location>
</feature>
<dbReference type="Pfam" id="PF13638">
    <property type="entry name" value="PIN_4"/>
    <property type="match status" value="1"/>
</dbReference>
<organism evidence="3 4">
    <name type="scientific">Ramazzottius varieornatus</name>
    <name type="common">Water bear</name>
    <name type="synonym">Tardigrade</name>
    <dbReference type="NCBI Taxonomy" id="947166"/>
    <lineage>
        <taxon>Eukaryota</taxon>
        <taxon>Metazoa</taxon>
        <taxon>Ecdysozoa</taxon>
        <taxon>Tardigrada</taxon>
        <taxon>Eutardigrada</taxon>
        <taxon>Parachela</taxon>
        <taxon>Hypsibioidea</taxon>
        <taxon>Ramazzottiidae</taxon>
        <taxon>Ramazzottius</taxon>
    </lineage>
</organism>
<dbReference type="InterPro" id="IPR002716">
    <property type="entry name" value="PIN_dom"/>
</dbReference>
<feature type="compositionally biased region" description="Basic and acidic residues" evidence="1">
    <location>
        <begin position="124"/>
        <end position="138"/>
    </location>
</feature>
<feature type="compositionally biased region" description="Basic and acidic residues" evidence="1">
    <location>
        <begin position="25"/>
        <end position="48"/>
    </location>
</feature>
<dbReference type="EMBL" id="BDGG01000003">
    <property type="protein sequence ID" value="GAU95893.1"/>
    <property type="molecule type" value="Genomic_DNA"/>
</dbReference>
<evidence type="ECO:0000313" key="3">
    <source>
        <dbReference type="EMBL" id="GAU95893.1"/>
    </source>
</evidence>
<feature type="region of interest" description="Disordered" evidence="1">
    <location>
        <begin position="1"/>
        <end position="77"/>
    </location>
</feature>
<comment type="caution">
    <text evidence="3">The sequence shown here is derived from an EMBL/GenBank/DDBJ whole genome shotgun (WGS) entry which is preliminary data.</text>
</comment>
<reference evidence="3 4" key="1">
    <citation type="journal article" date="2016" name="Nat. Commun.">
        <title>Extremotolerant tardigrade genome and improved radiotolerance of human cultured cells by tardigrade-unique protein.</title>
        <authorList>
            <person name="Hashimoto T."/>
            <person name="Horikawa D.D."/>
            <person name="Saito Y."/>
            <person name="Kuwahara H."/>
            <person name="Kozuka-Hata H."/>
            <person name="Shin-I T."/>
            <person name="Minakuchi Y."/>
            <person name="Ohishi K."/>
            <person name="Motoyama A."/>
            <person name="Aizu T."/>
            <person name="Enomoto A."/>
            <person name="Kondo K."/>
            <person name="Tanaka S."/>
            <person name="Hara Y."/>
            <person name="Koshikawa S."/>
            <person name="Sagara H."/>
            <person name="Miura T."/>
            <person name="Yokobori S."/>
            <person name="Miyagawa K."/>
            <person name="Suzuki Y."/>
            <person name="Kubo T."/>
            <person name="Oyama M."/>
            <person name="Kohara Y."/>
            <person name="Fujiyama A."/>
            <person name="Arakawa K."/>
            <person name="Katayama T."/>
            <person name="Toyoda A."/>
            <person name="Kunieda T."/>
        </authorList>
    </citation>
    <scope>NUCLEOTIDE SEQUENCE [LARGE SCALE GENOMIC DNA]</scope>
    <source>
        <strain evidence="3 4">YOKOZUNA-1</strain>
    </source>
</reference>
<dbReference type="AlphaFoldDB" id="A0A1D1VAK3"/>
<feature type="region of interest" description="Disordered" evidence="1">
    <location>
        <begin position="100"/>
        <end position="242"/>
    </location>
</feature>
<sequence length="658" mass="74144">MAYNYSTHPIPLQGGHQAAVPSSYEPERSAQDHSGWHKDHFPDRRDHPAYPNPPRDGPSRYPPFAGTPGILQQHGNMSGGRQIISQQVCQVQQVVTSNEASSTAYHSPPPSIHFGCPSAYPERPSQHPENFHRSHEAAYRVNQSCSARRKSSDGPSSSKRRNSGRRWEGLKKTVPKPGEKKKQYSKADDSSAQKQEAKEPKKNEEKVGSSVNNQAGKDQKASSSSSVPASSSAGDTASSAGEPMEVDLGVTYLHTFRISHAQEQAVDLPNDTADLELNLPDLAQIKCVIVFDTSVLLSDEGEKFFELMKGLEDAQYLHYILFQMPYTVLEELDHLKDGKDEKFARRSRNASKFWCERVGTRFTLQNAENNHRPARKVPLRKGDDRIVNCFVQLYDKLSPERLVCLVTNDNNMILKAVGMSGIGEKDRQKQIMDSKAFMKELQQMLKTELNFKTGNQCLVAAESVPDQEQEDSPMEGVTTVDPQTVAQSIIVLHQLYQCLDRALLSLLKVFLEKRLTLVYNGEVWRDMFDKPNHWLTPERIVAFLLKHWHPFTAGAELLERQKTQFESLIPAVKRGPGESNEQAIHNRIVSRAGAVHSLVVIIEKYEEKEVRTQYQDRLNFTKGKLGLWSDLYYNYRTGKAGAAEKLERETSTFLSPVT</sequence>
<dbReference type="PANTHER" id="PTHR16161:SF0">
    <property type="entry name" value="TRANSCRIPTIONAL PROTEIN SWT1"/>
    <property type="match status" value="1"/>
</dbReference>
<dbReference type="Proteomes" id="UP000186922">
    <property type="component" value="Unassembled WGS sequence"/>
</dbReference>
<evidence type="ECO:0000256" key="1">
    <source>
        <dbReference type="SAM" id="MobiDB-lite"/>
    </source>
</evidence>
<accession>A0A1D1VAK3</accession>
<evidence type="ECO:0000313" key="4">
    <source>
        <dbReference type="Proteomes" id="UP000186922"/>
    </source>
</evidence>
<dbReference type="InterPro" id="IPR052626">
    <property type="entry name" value="SWT1_Regulator"/>
</dbReference>